<dbReference type="InterPro" id="IPR041583">
    <property type="entry name" value="TetR_C_31"/>
</dbReference>
<reference evidence="2 3" key="1">
    <citation type="submission" date="2023-07" db="EMBL/GenBank/DDBJ databases">
        <title>Sequencing the genomes of 1000 actinobacteria strains.</title>
        <authorList>
            <person name="Klenk H.-P."/>
        </authorList>
    </citation>
    <scope>NUCLEOTIDE SEQUENCE [LARGE SCALE GENOMIC DNA]</scope>
    <source>
        <strain evidence="2 3">DSM 14555</strain>
    </source>
</reference>
<dbReference type="Proteomes" id="UP001185069">
    <property type="component" value="Unassembled WGS sequence"/>
</dbReference>
<protein>
    <submittedName>
        <fullName evidence="2">AcrR family transcriptional regulator</fullName>
    </submittedName>
</protein>
<dbReference type="Pfam" id="PF17940">
    <property type="entry name" value="TetR_C_31"/>
    <property type="match status" value="1"/>
</dbReference>
<organism evidence="2 3">
    <name type="scientific">Arthrobacter russicus</name>
    <dbReference type="NCBI Taxonomy" id="172040"/>
    <lineage>
        <taxon>Bacteria</taxon>
        <taxon>Bacillati</taxon>
        <taxon>Actinomycetota</taxon>
        <taxon>Actinomycetes</taxon>
        <taxon>Micrococcales</taxon>
        <taxon>Micrococcaceae</taxon>
        <taxon>Arthrobacter</taxon>
    </lineage>
</organism>
<dbReference type="EMBL" id="JAVDQF010000001">
    <property type="protein sequence ID" value="MDR6269592.1"/>
    <property type="molecule type" value="Genomic_DNA"/>
</dbReference>
<proteinExistence type="predicted"/>
<feature type="domain" description="Tetracyclin repressor-like C-terminal group 31" evidence="1">
    <location>
        <begin position="43"/>
        <end position="144"/>
    </location>
</feature>
<evidence type="ECO:0000313" key="2">
    <source>
        <dbReference type="EMBL" id="MDR6269592.1"/>
    </source>
</evidence>
<accession>A0ABU1JAZ8</accession>
<keyword evidence="3" id="KW-1185">Reference proteome</keyword>
<dbReference type="Gene3D" id="1.10.357.10">
    <property type="entry name" value="Tetracycline Repressor, domain 2"/>
    <property type="match status" value="1"/>
</dbReference>
<sequence>MPKRLPEGTTSNYHRTKRELLAAVVARLEERDRQELELSELPRTPEGLVDALLEFIELALGAASPLVLARLALLANLANEPGLADQLQGVHLRLLDGADAVFGQLGATAPRRSAEILTDYLDGLLIHMSTVPGRRPEQLEELRPQLGFLVAVLSR</sequence>
<evidence type="ECO:0000259" key="1">
    <source>
        <dbReference type="Pfam" id="PF17940"/>
    </source>
</evidence>
<evidence type="ECO:0000313" key="3">
    <source>
        <dbReference type="Proteomes" id="UP001185069"/>
    </source>
</evidence>
<gene>
    <name evidence="2" type="ORF">JOE69_001830</name>
</gene>
<comment type="caution">
    <text evidence="2">The sequence shown here is derived from an EMBL/GenBank/DDBJ whole genome shotgun (WGS) entry which is preliminary data.</text>
</comment>
<name>A0ABU1JAZ8_9MICC</name>